<dbReference type="OrthoDB" id="9813266at2"/>
<keyword evidence="6 10" id="KW-1133">Transmembrane helix</keyword>
<keyword evidence="12" id="KW-0378">Hydrolase</keyword>
<sequence length="691" mass="75236">MKCEILHESRGRIRVHCVCGRMTLHQADILEFFLRAKPFVTNAKVYDRTGDAVIWYDGERRNVIKALAGFSFADESAEALVPEHTGRELDRSFENKLIAMLMWRAAKRTIVPAPIRFVLTVINALKHIKEALTALSHGRIEVSVLDATAITVSLLRNDCGTASSVMFMLGLGELLEEWTRKKSVDELAGVMSLGIDKVWVIKDGTEVLVPTNAINAGDEVIVRSGSMIPLDGVVLSGEAEVNQASLTGESLPVHKTVGSYVYAGTVVEDGSCVFRVDKTSGCGKYDRIVKMIEESEKMKSQAESKAVHLADKLVPYSLAATLLTYLLTGDSVKAISILMVDYSCALKLAIPISVISAMRESSVHGITVKGGKFLEAVSEADTIVFDKTGTLTHSTPRVAEIFTFGGSSEEEALRLAACLEEHYPHSIANAVVEEAKRRGIDHEEKHSTVEYVVAHGISSSIDGKKAVIGSYHFVFEDEGCTIPADEQEKFDSLPHQYSHLFLAVGGALAAVLCIEDPLRDEAAEVVSSLRELGFEKIVMMTGDSKRVARCVAEKVGVDELHYEVLPEDKAEFIRQQKAEGRKVIMVGDGMNDSPALSEADAGIAISSGAAIAREIADITISADDLYCLLTLRKISRALMTRIDRNYRFIMTFNTALMVLGAFGIITPTTSALLHNGSTISTALSDMRAYLP</sequence>
<dbReference type="EMBL" id="ADKM02000031">
    <property type="protein sequence ID" value="EGC04290.1"/>
    <property type="molecule type" value="Genomic_DNA"/>
</dbReference>
<dbReference type="GO" id="GO:0016887">
    <property type="term" value="F:ATP hydrolysis activity"/>
    <property type="evidence" value="ECO:0007669"/>
    <property type="project" value="InterPro"/>
</dbReference>
<dbReference type="GO" id="GO:0046872">
    <property type="term" value="F:metal ion binding"/>
    <property type="evidence" value="ECO:0007669"/>
    <property type="project" value="UniProtKB-KW"/>
</dbReference>
<dbReference type="InterPro" id="IPR023299">
    <property type="entry name" value="ATPase_P-typ_cyto_dom_N"/>
</dbReference>
<comment type="similarity">
    <text evidence="2 10">Belongs to the cation transport ATPase (P-type) (TC 3.A.3) family. Type IB subfamily.</text>
</comment>
<dbReference type="RefSeq" id="WP_002847444.1">
    <property type="nucleotide sequence ID" value="NZ_ADKM02000031.1"/>
</dbReference>
<dbReference type="PRINTS" id="PR00119">
    <property type="entry name" value="CATATPASE"/>
</dbReference>
<comment type="subcellular location">
    <subcellularLocation>
        <location evidence="10">Cell membrane</location>
    </subcellularLocation>
    <subcellularLocation>
        <location evidence="1">Membrane</location>
        <topology evidence="1">Multi-pass membrane protein</topology>
    </subcellularLocation>
</comment>
<dbReference type="InterPro" id="IPR036412">
    <property type="entry name" value="HAD-like_sf"/>
</dbReference>
<evidence type="ECO:0000256" key="9">
    <source>
        <dbReference type="ARBA" id="ARBA00049338"/>
    </source>
</evidence>
<keyword evidence="3" id="KW-0104">Cadmium</keyword>
<evidence type="ECO:0000313" key="12">
    <source>
        <dbReference type="EMBL" id="EGC04290.1"/>
    </source>
</evidence>
<proteinExistence type="inferred from homology"/>
<dbReference type="Gene3D" id="3.40.1110.10">
    <property type="entry name" value="Calcium-transporting ATPase, cytoplasmic domain N"/>
    <property type="match status" value="1"/>
</dbReference>
<dbReference type="InterPro" id="IPR008250">
    <property type="entry name" value="ATPase_P-typ_transduc_dom_A_sf"/>
</dbReference>
<dbReference type="PANTHER" id="PTHR48085">
    <property type="entry name" value="CADMIUM/ZINC-TRANSPORTING ATPASE HMA2-RELATED"/>
    <property type="match status" value="1"/>
</dbReference>
<dbReference type="InterPro" id="IPR059000">
    <property type="entry name" value="ATPase_P-type_domA"/>
</dbReference>
<dbReference type="InterPro" id="IPR044492">
    <property type="entry name" value="P_typ_ATPase_HD_dom"/>
</dbReference>
<dbReference type="Gene3D" id="3.40.50.1000">
    <property type="entry name" value="HAD superfamily/HAD-like"/>
    <property type="match status" value="1"/>
</dbReference>
<name>E9S8U7_RUMAL</name>
<dbReference type="Pfam" id="PF00122">
    <property type="entry name" value="E1-E2_ATPase"/>
    <property type="match status" value="1"/>
</dbReference>
<comment type="caution">
    <text evidence="12">The sequence shown here is derived from an EMBL/GenBank/DDBJ whole genome shotgun (WGS) entry which is preliminary data.</text>
</comment>
<dbReference type="InterPro" id="IPR027256">
    <property type="entry name" value="P-typ_ATPase_IB"/>
</dbReference>
<accession>E9S8U7</accession>
<dbReference type="InterPro" id="IPR051014">
    <property type="entry name" value="Cation_Transport_ATPase_IB"/>
</dbReference>
<reference evidence="12 13" key="1">
    <citation type="submission" date="2011-02" db="EMBL/GenBank/DDBJ databases">
        <authorList>
            <person name="Nelson K.E."/>
            <person name="Sutton G."/>
            <person name="Torralba M."/>
            <person name="Durkin S."/>
            <person name="Harkins D."/>
            <person name="Montgomery R."/>
            <person name="Ziemer C."/>
            <person name="Klaassens E."/>
            <person name="Ocuiv P."/>
            <person name="Morrison M."/>
        </authorList>
    </citation>
    <scope>NUCLEOTIDE SEQUENCE [LARGE SCALE GENOMIC DNA]</scope>
    <source>
        <strain evidence="12 13">8</strain>
    </source>
</reference>
<evidence type="ECO:0000256" key="1">
    <source>
        <dbReference type="ARBA" id="ARBA00004141"/>
    </source>
</evidence>
<keyword evidence="10" id="KW-1003">Cell membrane</keyword>
<evidence type="ECO:0000256" key="6">
    <source>
        <dbReference type="ARBA" id="ARBA00022989"/>
    </source>
</evidence>
<dbReference type="PROSITE" id="PS00154">
    <property type="entry name" value="ATPASE_E1_E2"/>
    <property type="match status" value="1"/>
</dbReference>
<dbReference type="GO" id="GO:0005524">
    <property type="term" value="F:ATP binding"/>
    <property type="evidence" value="ECO:0007669"/>
    <property type="project" value="UniProtKB-UniRule"/>
</dbReference>
<evidence type="ECO:0000256" key="2">
    <source>
        <dbReference type="ARBA" id="ARBA00006024"/>
    </source>
</evidence>
<dbReference type="PRINTS" id="PR00120">
    <property type="entry name" value="HATPASE"/>
</dbReference>
<feature type="transmembrane region" description="Helical" evidence="10">
    <location>
        <begin position="646"/>
        <end position="665"/>
    </location>
</feature>
<dbReference type="EC" id="7.2.2.21" evidence="8"/>
<comment type="caution">
    <text evidence="10">Lacks conserved residue(s) required for the propagation of feature annotation.</text>
</comment>
<dbReference type="InterPro" id="IPR001757">
    <property type="entry name" value="P_typ_ATPase"/>
</dbReference>
<organism evidence="12 13">
    <name type="scientific">Ruminococcus albus 8</name>
    <dbReference type="NCBI Taxonomy" id="246199"/>
    <lineage>
        <taxon>Bacteria</taxon>
        <taxon>Bacillati</taxon>
        <taxon>Bacillota</taxon>
        <taxon>Clostridia</taxon>
        <taxon>Eubacteriales</taxon>
        <taxon>Oscillospiraceae</taxon>
        <taxon>Ruminococcus</taxon>
    </lineage>
</organism>
<keyword evidence="4 10" id="KW-0812">Transmembrane</keyword>
<dbReference type="SFLD" id="SFLDF00027">
    <property type="entry name" value="p-type_atpase"/>
    <property type="match status" value="1"/>
</dbReference>
<protein>
    <recommendedName>
        <fullName evidence="8">Cd(2+)-exporting ATPase</fullName>
        <ecNumber evidence="8">7.2.2.21</ecNumber>
    </recommendedName>
</protein>
<keyword evidence="10" id="KW-0479">Metal-binding</keyword>
<dbReference type="AlphaFoldDB" id="E9S8U7"/>
<dbReference type="GO" id="GO:0005886">
    <property type="term" value="C:plasma membrane"/>
    <property type="evidence" value="ECO:0007669"/>
    <property type="project" value="UniProtKB-SubCell"/>
</dbReference>
<dbReference type="STRING" id="246199.CUS_5592"/>
<dbReference type="NCBIfam" id="TIGR01525">
    <property type="entry name" value="ATPase-IB_hvy"/>
    <property type="match status" value="1"/>
</dbReference>
<evidence type="ECO:0000256" key="10">
    <source>
        <dbReference type="RuleBase" id="RU362081"/>
    </source>
</evidence>
<keyword evidence="10" id="KW-0067">ATP-binding</keyword>
<keyword evidence="13" id="KW-1185">Reference proteome</keyword>
<evidence type="ECO:0000256" key="8">
    <source>
        <dbReference type="ARBA" id="ARBA00039103"/>
    </source>
</evidence>
<dbReference type="Gene3D" id="2.70.150.10">
    <property type="entry name" value="Calcium-transporting ATPase, cytoplasmic transduction domain A"/>
    <property type="match status" value="1"/>
</dbReference>
<dbReference type="Pfam" id="PF00702">
    <property type="entry name" value="Hydrolase"/>
    <property type="match status" value="1"/>
</dbReference>
<evidence type="ECO:0000256" key="4">
    <source>
        <dbReference type="ARBA" id="ARBA00022692"/>
    </source>
</evidence>
<dbReference type="eggNOG" id="COG2217">
    <property type="taxonomic scope" value="Bacteria"/>
</dbReference>
<dbReference type="Proteomes" id="UP000004259">
    <property type="component" value="Unassembled WGS sequence"/>
</dbReference>
<gene>
    <name evidence="12" type="ORF">CUS_5592</name>
</gene>
<dbReference type="PANTHER" id="PTHR48085:SF5">
    <property type="entry name" value="CADMIUM_ZINC-TRANSPORTING ATPASE HMA4-RELATED"/>
    <property type="match status" value="1"/>
</dbReference>
<comment type="catalytic activity">
    <reaction evidence="9">
        <text>Cd(2+)(in) + ATP + H2O = Cd(2+)(out) + ADP + phosphate + H(+)</text>
        <dbReference type="Rhea" id="RHEA:12132"/>
        <dbReference type="ChEBI" id="CHEBI:15377"/>
        <dbReference type="ChEBI" id="CHEBI:15378"/>
        <dbReference type="ChEBI" id="CHEBI:30616"/>
        <dbReference type="ChEBI" id="CHEBI:43474"/>
        <dbReference type="ChEBI" id="CHEBI:48775"/>
        <dbReference type="ChEBI" id="CHEBI:456216"/>
        <dbReference type="EC" id="7.2.2.21"/>
    </reaction>
</comment>
<evidence type="ECO:0000313" key="13">
    <source>
        <dbReference type="Proteomes" id="UP000004259"/>
    </source>
</evidence>
<dbReference type="InterPro" id="IPR018303">
    <property type="entry name" value="ATPase_P-typ_P_site"/>
</dbReference>
<evidence type="ECO:0000259" key="11">
    <source>
        <dbReference type="Pfam" id="PF00122"/>
    </source>
</evidence>
<keyword evidence="5" id="KW-1278">Translocase</keyword>
<dbReference type="SUPFAM" id="SSF81653">
    <property type="entry name" value="Calcium ATPase, transduction domain A"/>
    <property type="match status" value="1"/>
</dbReference>
<dbReference type="NCBIfam" id="TIGR01494">
    <property type="entry name" value="ATPase_P-type"/>
    <property type="match status" value="1"/>
</dbReference>
<evidence type="ECO:0000256" key="3">
    <source>
        <dbReference type="ARBA" id="ARBA00022539"/>
    </source>
</evidence>
<dbReference type="SUPFAM" id="SSF56784">
    <property type="entry name" value="HAD-like"/>
    <property type="match status" value="1"/>
</dbReference>
<feature type="domain" description="P-type ATPase A" evidence="11">
    <location>
        <begin position="196"/>
        <end position="293"/>
    </location>
</feature>
<dbReference type="GO" id="GO:0008551">
    <property type="term" value="F:P-type cadmium transporter activity"/>
    <property type="evidence" value="ECO:0007669"/>
    <property type="project" value="UniProtKB-EC"/>
</dbReference>
<evidence type="ECO:0000256" key="7">
    <source>
        <dbReference type="ARBA" id="ARBA00023136"/>
    </source>
</evidence>
<dbReference type="SFLD" id="SFLDS00003">
    <property type="entry name" value="Haloacid_Dehalogenase"/>
    <property type="match status" value="1"/>
</dbReference>
<dbReference type="InterPro" id="IPR023214">
    <property type="entry name" value="HAD_sf"/>
</dbReference>
<dbReference type="SFLD" id="SFLDG00002">
    <property type="entry name" value="C1.7:_P-type_atpase_like"/>
    <property type="match status" value="1"/>
</dbReference>
<evidence type="ECO:0000256" key="5">
    <source>
        <dbReference type="ARBA" id="ARBA00022967"/>
    </source>
</evidence>
<keyword evidence="10" id="KW-0547">Nucleotide-binding</keyword>
<keyword evidence="7 10" id="KW-0472">Membrane</keyword>